<dbReference type="GO" id="GO:0016757">
    <property type="term" value="F:glycosyltransferase activity"/>
    <property type="evidence" value="ECO:0007669"/>
    <property type="project" value="UniProtKB-KW"/>
</dbReference>
<dbReference type="EMBL" id="CP003379">
    <property type="protein sequence ID" value="AFL86561.1"/>
    <property type="molecule type" value="Genomic_DNA"/>
</dbReference>
<dbReference type="eggNOG" id="COG1216">
    <property type="taxonomic scope" value="Bacteria"/>
</dbReference>
<dbReference type="PANTHER" id="PTHR43179">
    <property type="entry name" value="RHAMNOSYLTRANSFERASE WBBL"/>
    <property type="match status" value="1"/>
</dbReference>
<proteinExistence type="inferred from homology"/>
<feature type="domain" description="Glycosyltransferase 2-like" evidence="4">
    <location>
        <begin position="5"/>
        <end position="177"/>
    </location>
</feature>
<protein>
    <submittedName>
        <fullName evidence="5">Putative glycosyltransferase</fullName>
    </submittedName>
</protein>
<comment type="similarity">
    <text evidence="1">Belongs to the glycosyltransferase 2 family.</text>
</comment>
<dbReference type="InterPro" id="IPR001173">
    <property type="entry name" value="Glyco_trans_2-like"/>
</dbReference>
<dbReference type="Pfam" id="PF00535">
    <property type="entry name" value="Glycos_transf_2"/>
    <property type="match status" value="1"/>
</dbReference>
<dbReference type="InterPro" id="IPR029044">
    <property type="entry name" value="Nucleotide-diphossugar_trans"/>
</dbReference>
<sequence length="296" mass="32874">MVACVIVNWNGWRDTIACLRTLKEQTAPLEVIVVDNGSTNDSVAQIKAFLAATPAGSVPITLVEHPENVGFGRGTNIGIRIAKERGAEFAWLLNNDTECPPDTLAKLLRVANEKPDTGIVGTVLYYHHDPSQVQAWSGGRISRWLGTSLHYTSPQPQVPGSYTTFASALVRMQVLDEIGMIYEGFFMYYEDSELCMRMEHTPWKIAVAADTKVLHKEGASTGEARNPFMEKTIAVSGMLFLRMHSPMFIVSLPLFLAIKLLNRARRGEWAAFRAVLRAVAEFQSTPMVPPPVRRRS</sequence>
<keyword evidence="2" id="KW-0328">Glycosyltransferase</keyword>
<dbReference type="Proteomes" id="UP000006056">
    <property type="component" value="Chromosome"/>
</dbReference>
<dbReference type="OrthoDB" id="9771846at2"/>
<accession>I3ZBE3</accession>
<dbReference type="KEGG" id="trs:Terro_0211"/>
<dbReference type="SUPFAM" id="SSF53448">
    <property type="entry name" value="Nucleotide-diphospho-sugar transferases"/>
    <property type="match status" value="1"/>
</dbReference>
<dbReference type="RefSeq" id="WP_014784130.1">
    <property type="nucleotide sequence ID" value="NC_018014.1"/>
</dbReference>
<gene>
    <name evidence="5" type="ordered locus">Terro_0211</name>
</gene>
<evidence type="ECO:0000256" key="1">
    <source>
        <dbReference type="ARBA" id="ARBA00006739"/>
    </source>
</evidence>
<reference evidence="5 6" key="1">
    <citation type="submission" date="2012-06" db="EMBL/GenBank/DDBJ databases">
        <title>Complete genome of Terriglobus roseus DSM 18391.</title>
        <authorList>
            <consortium name="US DOE Joint Genome Institute (JGI-PGF)"/>
            <person name="Lucas S."/>
            <person name="Copeland A."/>
            <person name="Lapidus A."/>
            <person name="Glavina del Rio T."/>
            <person name="Dalin E."/>
            <person name="Tice H."/>
            <person name="Bruce D."/>
            <person name="Goodwin L."/>
            <person name="Pitluck S."/>
            <person name="Peters L."/>
            <person name="Mikhailova N."/>
            <person name="Munk A.C.C."/>
            <person name="Kyrpides N."/>
            <person name="Mavromatis K."/>
            <person name="Ivanova N."/>
            <person name="Brettin T."/>
            <person name="Detter J.C."/>
            <person name="Han C."/>
            <person name="Larimer F."/>
            <person name="Land M."/>
            <person name="Hauser L."/>
            <person name="Markowitz V."/>
            <person name="Cheng J.-F."/>
            <person name="Hugenholtz P."/>
            <person name="Woyke T."/>
            <person name="Wu D."/>
            <person name="Brambilla E."/>
            <person name="Klenk H.-P."/>
            <person name="Eisen J.A."/>
        </authorList>
    </citation>
    <scope>NUCLEOTIDE SEQUENCE [LARGE SCALE GENOMIC DNA]</scope>
    <source>
        <strain evidence="6">DSM 18391 / NRRL B-41598 / KBS 63</strain>
    </source>
</reference>
<dbReference type="CDD" id="cd04186">
    <property type="entry name" value="GT_2_like_c"/>
    <property type="match status" value="1"/>
</dbReference>
<dbReference type="STRING" id="926566.Terro_0211"/>
<dbReference type="HOGENOM" id="CLU_023845_4_1_0"/>
<evidence type="ECO:0000313" key="5">
    <source>
        <dbReference type="EMBL" id="AFL86561.1"/>
    </source>
</evidence>
<name>I3ZBE3_TERRK</name>
<organism evidence="5 6">
    <name type="scientific">Terriglobus roseus (strain DSM 18391 / NRRL B-41598 / KBS 63)</name>
    <dbReference type="NCBI Taxonomy" id="926566"/>
    <lineage>
        <taxon>Bacteria</taxon>
        <taxon>Pseudomonadati</taxon>
        <taxon>Acidobacteriota</taxon>
        <taxon>Terriglobia</taxon>
        <taxon>Terriglobales</taxon>
        <taxon>Acidobacteriaceae</taxon>
        <taxon>Terriglobus</taxon>
    </lineage>
</organism>
<keyword evidence="6" id="KW-1185">Reference proteome</keyword>
<evidence type="ECO:0000256" key="3">
    <source>
        <dbReference type="ARBA" id="ARBA00022679"/>
    </source>
</evidence>
<evidence type="ECO:0000313" key="6">
    <source>
        <dbReference type="Proteomes" id="UP000006056"/>
    </source>
</evidence>
<dbReference type="PANTHER" id="PTHR43179:SF12">
    <property type="entry name" value="GALACTOFURANOSYLTRANSFERASE GLFT2"/>
    <property type="match status" value="1"/>
</dbReference>
<dbReference type="AlphaFoldDB" id="I3ZBE3"/>
<evidence type="ECO:0000256" key="2">
    <source>
        <dbReference type="ARBA" id="ARBA00022676"/>
    </source>
</evidence>
<evidence type="ECO:0000259" key="4">
    <source>
        <dbReference type="Pfam" id="PF00535"/>
    </source>
</evidence>
<dbReference type="Gene3D" id="3.90.550.10">
    <property type="entry name" value="Spore Coat Polysaccharide Biosynthesis Protein SpsA, Chain A"/>
    <property type="match status" value="1"/>
</dbReference>
<keyword evidence="3 5" id="KW-0808">Transferase</keyword>